<dbReference type="PROSITE" id="PS51671">
    <property type="entry name" value="ACT"/>
    <property type="match status" value="1"/>
</dbReference>
<evidence type="ECO:0000256" key="2">
    <source>
        <dbReference type="PROSITE-ProRule" id="PRU00703"/>
    </source>
</evidence>
<evidence type="ECO:0000313" key="7">
    <source>
        <dbReference type="Proteomes" id="UP000244016"/>
    </source>
</evidence>
<dbReference type="Gene3D" id="3.10.580.10">
    <property type="entry name" value="CBS-domain"/>
    <property type="match status" value="1"/>
</dbReference>
<evidence type="ECO:0000313" key="6">
    <source>
        <dbReference type="EMBL" id="PTQ52121.1"/>
    </source>
</evidence>
<dbReference type="PROSITE" id="PS51371">
    <property type="entry name" value="CBS"/>
    <property type="match status" value="2"/>
</dbReference>
<dbReference type="InterPro" id="IPR045865">
    <property type="entry name" value="ACT-like_dom_sf"/>
</dbReference>
<protein>
    <submittedName>
        <fullName evidence="6">CBS domain protein AcuB</fullName>
    </submittedName>
</protein>
<feature type="domain" description="ACT" evidence="5">
    <location>
        <begin position="140"/>
        <end position="212"/>
    </location>
</feature>
<dbReference type="EMBL" id="PEBW01000003">
    <property type="protein sequence ID" value="PTQ52121.1"/>
    <property type="molecule type" value="Genomic_DNA"/>
</dbReference>
<evidence type="ECO:0000259" key="5">
    <source>
        <dbReference type="PROSITE" id="PS51671"/>
    </source>
</evidence>
<dbReference type="SUPFAM" id="SSF55021">
    <property type="entry name" value="ACT-like"/>
    <property type="match status" value="1"/>
</dbReference>
<proteinExistence type="predicted"/>
<organism evidence="6 7">
    <name type="scientific">Brockia lithotrophica</name>
    <dbReference type="NCBI Taxonomy" id="933949"/>
    <lineage>
        <taxon>Bacteria</taxon>
        <taxon>Bacillati</taxon>
        <taxon>Bacillota</taxon>
        <taxon>Bacilli</taxon>
        <taxon>Bacillales</taxon>
        <taxon>Bacillales Family X. Incertae Sedis</taxon>
        <taxon>Brockia</taxon>
    </lineage>
</organism>
<dbReference type="InterPro" id="IPR051257">
    <property type="entry name" value="Diverse_CBS-Domain"/>
</dbReference>
<dbReference type="SMART" id="SM00116">
    <property type="entry name" value="CBS"/>
    <property type="match status" value="2"/>
</dbReference>
<gene>
    <name evidence="6" type="ORF">BLITH_1088</name>
</gene>
<feature type="domain" description="CBS" evidence="4">
    <location>
        <begin position="79"/>
        <end position="136"/>
    </location>
</feature>
<comment type="caution">
    <text evidence="6">The sequence shown here is derived from an EMBL/GenBank/DDBJ whole genome shotgun (WGS) entry which is preliminary data.</text>
</comment>
<dbReference type="PANTHER" id="PTHR43080">
    <property type="entry name" value="CBS DOMAIN-CONTAINING PROTEIN CBSX3, MITOCHONDRIAL"/>
    <property type="match status" value="1"/>
</dbReference>
<evidence type="ECO:0000256" key="3">
    <source>
        <dbReference type="SAM" id="MobiDB-lite"/>
    </source>
</evidence>
<dbReference type="InterPro" id="IPR002912">
    <property type="entry name" value="ACT_dom"/>
</dbReference>
<sequence>MLVREIMSRPVFTVRATDTLREAWELMRDRRIRHLPVVDEGGRLVGIVTDRDLRGASPSKLIFHEKDLALLEAPVSTVMSQDVETAHPLDPIEEAALTLVKKKIGALPVVDMGNLVGIVTTTDLLRALVELLRVDTPSSRIDVEVEDRIGAVHDLTGIFKELGLSLSSLILYPAEHPGRRRVVLRVMTIDPTPALRRLREIGPQEGIQLLWPVEAAEAPGVPEEETKDASGDER</sequence>
<dbReference type="Proteomes" id="UP000244016">
    <property type="component" value="Unassembled WGS sequence"/>
</dbReference>
<name>A0A2T5G7F6_9BACL</name>
<feature type="domain" description="CBS" evidence="4">
    <location>
        <begin position="7"/>
        <end position="68"/>
    </location>
</feature>
<dbReference type="InterPro" id="IPR000644">
    <property type="entry name" value="CBS_dom"/>
</dbReference>
<dbReference type="AlphaFoldDB" id="A0A2T5G7F6"/>
<dbReference type="CDD" id="cd04584">
    <property type="entry name" value="CBS_pair_AcuB_like"/>
    <property type="match status" value="1"/>
</dbReference>
<reference evidence="6 7" key="1">
    <citation type="submission" date="2017-08" db="EMBL/GenBank/DDBJ databases">
        <title>Burning lignite coal seam in the remote Altai Mountains harbors a hydrogen-driven thermophilic microbial community.</title>
        <authorList>
            <person name="Kadnikov V.V."/>
            <person name="Mardanov A.V."/>
            <person name="Ivasenko D."/>
            <person name="Beletsky A.V."/>
            <person name="Karnachuk O.V."/>
            <person name="Ravin N.V."/>
        </authorList>
    </citation>
    <scope>NUCLEOTIDE SEQUENCE [LARGE SCALE GENOMIC DNA]</scope>
    <source>
        <strain evidence="6">AL31</strain>
    </source>
</reference>
<dbReference type="SUPFAM" id="SSF54631">
    <property type="entry name" value="CBS-domain pair"/>
    <property type="match status" value="1"/>
</dbReference>
<dbReference type="InterPro" id="IPR046342">
    <property type="entry name" value="CBS_dom_sf"/>
</dbReference>
<evidence type="ECO:0000256" key="1">
    <source>
        <dbReference type="ARBA" id="ARBA00023122"/>
    </source>
</evidence>
<accession>A0A2T5G7F6</accession>
<dbReference type="Pfam" id="PF00571">
    <property type="entry name" value="CBS"/>
    <property type="match status" value="2"/>
</dbReference>
<keyword evidence="1 2" id="KW-0129">CBS domain</keyword>
<feature type="region of interest" description="Disordered" evidence="3">
    <location>
        <begin position="215"/>
        <end position="234"/>
    </location>
</feature>
<evidence type="ECO:0000259" key="4">
    <source>
        <dbReference type="PROSITE" id="PS51371"/>
    </source>
</evidence>
<dbReference type="Pfam" id="PF01842">
    <property type="entry name" value="ACT"/>
    <property type="match status" value="1"/>
</dbReference>
<dbReference type="PANTHER" id="PTHR43080:SF2">
    <property type="entry name" value="CBS DOMAIN-CONTAINING PROTEIN"/>
    <property type="match status" value="1"/>
</dbReference>